<feature type="domain" description="EGF-like" evidence="4">
    <location>
        <begin position="61"/>
        <end position="101"/>
    </location>
</feature>
<evidence type="ECO:0000256" key="3">
    <source>
        <dbReference type="SAM" id="Phobius"/>
    </source>
</evidence>
<protein>
    <recommendedName>
        <fullName evidence="4">EGF-like domain-containing protein</fullName>
    </recommendedName>
</protein>
<keyword evidence="3" id="KW-0472">Membrane</keyword>
<dbReference type="AlphaFoldDB" id="A0A7S4SS88"/>
<name>A0A7S4SS88_9STRA</name>
<dbReference type="InterPro" id="IPR000742">
    <property type="entry name" value="EGF"/>
</dbReference>
<dbReference type="SUPFAM" id="SSF57196">
    <property type="entry name" value="EGF/Laminin"/>
    <property type="match status" value="1"/>
</dbReference>
<organism evidence="5">
    <name type="scientific">Ditylum brightwellii</name>
    <dbReference type="NCBI Taxonomy" id="49249"/>
    <lineage>
        <taxon>Eukaryota</taxon>
        <taxon>Sar</taxon>
        <taxon>Stramenopiles</taxon>
        <taxon>Ochrophyta</taxon>
        <taxon>Bacillariophyta</taxon>
        <taxon>Mediophyceae</taxon>
        <taxon>Lithodesmiophycidae</taxon>
        <taxon>Lithodesmiales</taxon>
        <taxon>Lithodesmiaceae</taxon>
        <taxon>Ditylum</taxon>
    </lineage>
</organism>
<evidence type="ECO:0000256" key="2">
    <source>
        <dbReference type="SAM" id="MobiDB-lite"/>
    </source>
</evidence>
<accession>A0A7S4SS88</accession>
<dbReference type="PROSITE" id="PS50026">
    <property type="entry name" value="EGF_3"/>
    <property type="match status" value="2"/>
</dbReference>
<comment type="caution">
    <text evidence="1">Lacks conserved residue(s) required for the propagation of feature annotation.</text>
</comment>
<feature type="disulfide bond" evidence="1">
    <location>
        <begin position="91"/>
        <end position="100"/>
    </location>
</feature>
<feature type="compositionally biased region" description="Acidic residues" evidence="2">
    <location>
        <begin position="206"/>
        <end position="222"/>
    </location>
</feature>
<gene>
    <name evidence="5" type="ORF">DBRI00130_LOCUS38770</name>
</gene>
<feature type="domain" description="EGF-like" evidence="4">
    <location>
        <begin position="4"/>
        <end position="51"/>
    </location>
</feature>
<keyword evidence="1" id="KW-1015">Disulfide bond</keyword>
<dbReference type="PROSITE" id="PS00022">
    <property type="entry name" value="EGF_1"/>
    <property type="match status" value="1"/>
</dbReference>
<keyword evidence="3" id="KW-0812">Transmembrane</keyword>
<feature type="compositionally biased region" description="Basic and acidic residues" evidence="2">
    <location>
        <begin position="196"/>
        <end position="205"/>
    </location>
</feature>
<reference evidence="5" key="1">
    <citation type="submission" date="2021-01" db="EMBL/GenBank/DDBJ databases">
        <authorList>
            <person name="Corre E."/>
            <person name="Pelletier E."/>
            <person name="Niang G."/>
            <person name="Scheremetjew M."/>
            <person name="Finn R."/>
            <person name="Kale V."/>
            <person name="Holt S."/>
            <person name="Cochrane G."/>
            <person name="Meng A."/>
            <person name="Brown T."/>
            <person name="Cohen L."/>
        </authorList>
    </citation>
    <scope>NUCLEOTIDE SEQUENCE</scope>
    <source>
        <strain evidence="5">GSO104</strain>
    </source>
</reference>
<feature type="region of interest" description="Disordered" evidence="2">
    <location>
        <begin position="163"/>
        <end position="222"/>
    </location>
</feature>
<dbReference type="Gene3D" id="2.10.25.10">
    <property type="entry name" value="Laminin"/>
    <property type="match status" value="1"/>
</dbReference>
<keyword evidence="3" id="KW-1133">Transmembrane helix</keyword>
<evidence type="ECO:0000256" key="1">
    <source>
        <dbReference type="PROSITE-ProRule" id="PRU00076"/>
    </source>
</evidence>
<sequence>MGDDIDTCPDGHFCLNGSKCVEIDGDEGNYFCDCDIAFDKNGAAHEGLKCQHKATVYCTYDIAVSKHSFCTNGGECLARVSQTEAHMGCRCGDNYEGEHCQFVTGTRPEGWPYNQAPSQSVGSKSAEGGGGGLGGGGIFGIILLVFSVTFLIAFMVHRTTKKKRESDEGAGLTKGKTKTDHDAALQLEADGGVLKEAIDDMKNEEDKVDDDDDDEGSEGEII</sequence>
<keyword evidence="1" id="KW-0245">EGF-like domain</keyword>
<dbReference type="EMBL" id="HBNS01053075">
    <property type="protein sequence ID" value="CAE4654305.1"/>
    <property type="molecule type" value="Transcribed_RNA"/>
</dbReference>
<evidence type="ECO:0000313" key="5">
    <source>
        <dbReference type="EMBL" id="CAE4654305.1"/>
    </source>
</evidence>
<proteinExistence type="predicted"/>
<feature type="transmembrane region" description="Helical" evidence="3">
    <location>
        <begin position="133"/>
        <end position="156"/>
    </location>
</feature>
<evidence type="ECO:0000259" key="4">
    <source>
        <dbReference type="PROSITE" id="PS50026"/>
    </source>
</evidence>